<feature type="compositionally biased region" description="Basic residues" evidence="1">
    <location>
        <begin position="436"/>
        <end position="451"/>
    </location>
</feature>
<name>A0A7R9CN29_TIMPO</name>
<proteinExistence type="predicted"/>
<evidence type="ECO:0000313" key="2">
    <source>
        <dbReference type="EMBL" id="CAD7398094.1"/>
    </source>
</evidence>
<gene>
    <name evidence="2" type="ORF">TPSB3V08_LOCUS1499</name>
</gene>
<accession>A0A7R9CN29</accession>
<protein>
    <submittedName>
        <fullName evidence="2">Uncharacterized protein</fullName>
    </submittedName>
</protein>
<sequence>MRPPKWAGDKTDAFVRVPSDTGRIVHRPCRVVSIQITVAARSAYSPVIVNQTTVLQEGVEHLSHPTPHPHGWALSITHNHIKPDRDSNLDLTIIGGQVYCKSSALDHAATEADNYSSPMASLVLTDSSQLTSDSQHLAAVRVSSFEELVYGEGMGRLPELSISGNSCGLACFESAPISLRDGHQDGDINSTKTPKLSYIYRRGEPKLFEAFDETASSEENIRYTQSTIDYLNIQPLLREPSTTHSKMTIKDKSTSGVCIQVANCSSCDVKSKNGYMTKPKGDISATKVTMYHSSPVTRDIGINCDIMCYPPKLSDMVTLDGVEVSLSQCLREEYNDLREILGKIHVCTKEVIESVSNINPRKKNVEKTCKNEYENNISSENNQSLRKSFGGSRDSDETISTIEGGDYGSDGPKKKNSLASTLLEDTKEIVQEQKPSRKSIIRSRKSNSKRVHANDQRSKTNCSCKMKTESRTNHPKRNSFQPINSSTLYKPIYSSMNFADKNIHMAQINEYQQFIFRNVPPKLKKPISTTTGVFKCVALNTVDSILATSGRGYFSSSPMIVPFPLASSSALPDEKDSNHVTTGFFFPIRSIGVNQQQICSKCGAVKKITKSRSKLA</sequence>
<organism evidence="2">
    <name type="scientific">Timema poppense</name>
    <name type="common">Walking stick</name>
    <dbReference type="NCBI Taxonomy" id="170557"/>
    <lineage>
        <taxon>Eukaryota</taxon>
        <taxon>Metazoa</taxon>
        <taxon>Ecdysozoa</taxon>
        <taxon>Arthropoda</taxon>
        <taxon>Hexapoda</taxon>
        <taxon>Insecta</taxon>
        <taxon>Pterygota</taxon>
        <taxon>Neoptera</taxon>
        <taxon>Polyneoptera</taxon>
        <taxon>Phasmatodea</taxon>
        <taxon>Timematodea</taxon>
        <taxon>Timematoidea</taxon>
        <taxon>Timematidae</taxon>
        <taxon>Timema</taxon>
    </lineage>
</organism>
<evidence type="ECO:0000256" key="1">
    <source>
        <dbReference type="SAM" id="MobiDB-lite"/>
    </source>
</evidence>
<feature type="region of interest" description="Disordered" evidence="1">
    <location>
        <begin position="376"/>
        <end position="483"/>
    </location>
</feature>
<feature type="compositionally biased region" description="Basic and acidic residues" evidence="1">
    <location>
        <begin position="424"/>
        <end position="435"/>
    </location>
</feature>
<dbReference type="AlphaFoldDB" id="A0A7R9CN29"/>
<reference evidence="2" key="1">
    <citation type="submission" date="2020-11" db="EMBL/GenBank/DDBJ databases">
        <authorList>
            <person name="Tran Van P."/>
        </authorList>
    </citation>
    <scope>NUCLEOTIDE SEQUENCE</scope>
</reference>
<dbReference type="EMBL" id="OD000542">
    <property type="protein sequence ID" value="CAD7398094.1"/>
    <property type="molecule type" value="Genomic_DNA"/>
</dbReference>